<organism evidence="3 4">
    <name type="scientific">Armillaria gallica</name>
    <name type="common">Bulbous honey fungus</name>
    <name type="synonym">Armillaria bulbosa</name>
    <dbReference type="NCBI Taxonomy" id="47427"/>
    <lineage>
        <taxon>Eukaryota</taxon>
        <taxon>Fungi</taxon>
        <taxon>Dikarya</taxon>
        <taxon>Basidiomycota</taxon>
        <taxon>Agaricomycotina</taxon>
        <taxon>Agaricomycetes</taxon>
        <taxon>Agaricomycetidae</taxon>
        <taxon>Agaricales</taxon>
        <taxon>Marasmiineae</taxon>
        <taxon>Physalacriaceae</taxon>
        <taxon>Armillaria</taxon>
    </lineage>
</organism>
<feature type="transmembrane region" description="Helical" evidence="2">
    <location>
        <begin position="179"/>
        <end position="199"/>
    </location>
</feature>
<keyword evidence="2" id="KW-1133">Transmembrane helix</keyword>
<accession>A0A2H3CJJ5</accession>
<feature type="transmembrane region" description="Helical" evidence="2">
    <location>
        <begin position="63"/>
        <end position="84"/>
    </location>
</feature>
<feature type="region of interest" description="Disordered" evidence="1">
    <location>
        <begin position="343"/>
        <end position="364"/>
    </location>
</feature>
<keyword evidence="2" id="KW-0472">Membrane</keyword>
<evidence type="ECO:0000313" key="3">
    <source>
        <dbReference type="EMBL" id="PBK81514.1"/>
    </source>
</evidence>
<evidence type="ECO:0000256" key="1">
    <source>
        <dbReference type="SAM" id="MobiDB-lite"/>
    </source>
</evidence>
<feature type="transmembrane region" description="Helical" evidence="2">
    <location>
        <begin position="141"/>
        <end position="159"/>
    </location>
</feature>
<dbReference type="AlphaFoldDB" id="A0A2H3CJJ5"/>
<keyword evidence="2" id="KW-0812">Transmembrane</keyword>
<feature type="region of interest" description="Disordered" evidence="1">
    <location>
        <begin position="292"/>
        <end position="311"/>
    </location>
</feature>
<feature type="transmembrane region" description="Helical" evidence="2">
    <location>
        <begin position="110"/>
        <end position="129"/>
    </location>
</feature>
<feature type="transmembrane region" description="Helical" evidence="2">
    <location>
        <begin position="245"/>
        <end position="266"/>
    </location>
</feature>
<feature type="transmembrane region" description="Helical" evidence="2">
    <location>
        <begin position="29"/>
        <end position="51"/>
    </location>
</feature>
<dbReference type="OMA" id="INFSATW"/>
<proteinExistence type="predicted"/>
<protein>
    <submittedName>
        <fullName evidence="3">Uncharacterized protein</fullName>
    </submittedName>
</protein>
<feature type="transmembrane region" description="Helical" evidence="2">
    <location>
        <begin position="219"/>
        <end position="239"/>
    </location>
</feature>
<reference evidence="4" key="1">
    <citation type="journal article" date="2017" name="Nat. Ecol. Evol.">
        <title>Genome expansion and lineage-specific genetic innovations in the forest pathogenic fungi Armillaria.</title>
        <authorList>
            <person name="Sipos G."/>
            <person name="Prasanna A.N."/>
            <person name="Walter M.C."/>
            <person name="O'Connor E."/>
            <person name="Balint B."/>
            <person name="Krizsan K."/>
            <person name="Kiss B."/>
            <person name="Hess J."/>
            <person name="Varga T."/>
            <person name="Slot J."/>
            <person name="Riley R."/>
            <person name="Boka B."/>
            <person name="Rigling D."/>
            <person name="Barry K."/>
            <person name="Lee J."/>
            <person name="Mihaltcheva S."/>
            <person name="LaButti K."/>
            <person name="Lipzen A."/>
            <person name="Waldron R."/>
            <person name="Moloney N.M."/>
            <person name="Sperisen C."/>
            <person name="Kredics L."/>
            <person name="Vagvoelgyi C."/>
            <person name="Patrignani A."/>
            <person name="Fitzpatrick D."/>
            <person name="Nagy I."/>
            <person name="Doyle S."/>
            <person name="Anderson J.B."/>
            <person name="Grigoriev I.V."/>
            <person name="Gueldener U."/>
            <person name="Muensterkoetter M."/>
            <person name="Nagy L.G."/>
        </authorList>
    </citation>
    <scope>NUCLEOTIDE SEQUENCE [LARGE SCALE GENOMIC DNA]</scope>
    <source>
        <strain evidence="4">Ar21-2</strain>
    </source>
</reference>
<evidence type="ECO:0000313" key="4">
    <source>
        <dbReference type="Proteomes" id="UP000217790"/>
    </source>
</evidence>
<gene>
    <name evidence="3" type="ORF">ARMGADRAFT_778905</name>
</gene>
<dbReference type="InParanoid" id="A0A2H3CJJ5"/>
<dbReference type="Proteomes" id="UP000217790">
    <property type="component" value="Unassembled WGS sequence"/>
</dbReference>
<name>A0A2H3CJJ5_ARMGA</name>
<dbReference type="OrthoDB" id="2977618at2759"/>
<sequence>MVTQADIPFLTDTEKTRTFQRRDAQLNSVVLYALLHGIYTGILAVTLWDIFINKCWPIRRAMVVVVILLHALITVNFAAAWSIIRSGFIENGQNFWTVYLKLASETHVTYYWEAGIAASMSTILTDLFMIWCCRMVWGRRWLIVLLPILFLISATVSKIVDIYHQYFNAYTGVILPTLYPSFILATTLWCTVSIIYRILTVAGVKRGAGGRLRVYQHFIEVVVESSAFYSLSLIVYLALTIRGDFGLFYVDVIAGIAKGVAPTLVVGRITAGHRARVDDSWQGSVIGSASIRSCSQEHSGTSFRDDDRASPMLDSDLEAQREISVREPSPSLRSVSVEADYAHDVSPETLSQESLPPLPRFVPL</sequence>
<dbReference type="EMBL" id="KZ293729">
    <property type="protein sequence ID" value="PBK81514.1"/>
    <property type="molecule type" value="Genomic_DNA"/>
</dbReference>
<evidence type="ECO:0000256" key="2">
    <source>
        <dbReference type="SAM" id="Phobius"/>
    </source>
</evidence>
<feature type="compositionally biased region" description="Polar residues" evidence="1">
    <location>
        <begin position="292"/>
        <end position="302"/>
    </location>
</feature>
<keyword evidence="4" id="KW-1185">Reference proteome</keyword>